<evidence type="ECO:0000256" key="1">
    <source>
        <dbReference type="SAM" id="Phobius"/>
    </source>
</evidence>
<keyword evidence="1" id="KW-1133">Transmembrane helix</keyword>
<feature type="transmembrane region" description="Helical" evidence="1">
    <location>
        <begin position="356"/>
        <end position="376"/>
    </location>
</feature>
<accession>A0A6B2NHA5</accession>
<feature type="transmembrane region" description="Helical" evidence="1">
    <location>
        <begin position="241"/>
        <end position="264"/>
    </location>
</feature>
<dbReference type="RefSeq" id="WP_164126899.1">
    <property type="nucleotide sequence ID" value="NZ_JAAGOX010000002.1"/>
</dbReference>
<keyword evidence="1" id="KW-0472">Membrane</keyword>
<sequence>MTWIQVASAAGFQLKVPYVAAIVLGIVLCGFPNRFAAGLSGLLPAVFPWLIVYMIYLALLSINLAGAPSKGIVLRQVFFVICGMTFALGLVAAKADNRILRRGGVLAIVLFFLVTEYLARQIGVSWVSAITRFATTGDLDYIFYHFLREIFQTVAPAGVEVPASEKNIVAVCMFTALILLRSGHTSTRPDFVGIALTVFLLGVLVIFNTRSVLMISALGIPIAAWIRLLREGVRNPGEFYVKSFAILVLAIVLILLLSAGSAAMDELESRLSFNDNSTEGRLTQYGWALAHIERNPLRGSGLIEINGQLVHNLFLGAWLHAGLVPFLLVVSTYLLMIVSWLRFVATIVVRPAQWVLPLRAEWVAVLPMLPFFRVWVAGDAGHPGFGEWIALSAFFGIVTANRLAQRSTSQRSKSPSGINVAVT</sequence>
<feature type="transmembrane region" description="Helical" evidence="1">
    <location>
        <begin position="12"/>
        <end position="33"/>
    </location>
</feature>
<feature type="transmembrane region" description="Helical" evidence="1">
    <location>
        <begin position="72"/>
        <end position="93"/>
    </location>
</feature>
<feature type="transmembrane region" description="Helical" evidence="1">
    <location>
        <begin position="213"/>
        <end position="229"/>
    </location>
</feature>
<comment type="caution">
    <text evidence="2">The sequence shown here is derived from an EMBL/GenBank/DDBJ whole genome shotgun (WGS) entry which is preliminary data.</text>
</comment>
<dbReference type="GO" id="GO:0016020">
    <property type="term" value="C:membrane"/>
    <property type="evidence" value="ECO:0007669"/>
    <property type="project" value="UniProtKB-SubCell"/>
</dbReference>
<feature type="transmembrane region" description="Helical" evidence="1">
    <location>
        <begin position="191"/>
        <end position="207"/>
    </location>
</feature>
<reference evidence="2" key="1">
    <citation type="submission" date="2020-02" db="EMBL/GenBank/DDBJ databases">
        <title>Delineation of the pyrene-degrading pathway in Roseobacter clade bacteria by genomic analysis.</title>
        <authorList>
            <person name="Zhou H."/>
            <person name="Wang H."/>
        </authorList>
    </citation>
    <scope>NUCLEOTIDE SEQUENCE</scope>
    <source>
        <strain evidence="2">PrR005</strain>
    </source>
</reference>
<feature type="transmembrane region" description="Helical" evidence="1">
    <location>
        <begin position="45"/>
        <end position="65"/>
    </location>
</feature>
<evidence type="ECO:0008006" key="3">
    <source>
        <dbReference type="Google" id="ProtNLM"/>
    </source>
</evidence>
<gene>
    <name evidence="2" type="ORF">G0P99_01055</name>
</gene>
<evidence type="ECO:0000313" key="2">
    <source>
        <dbReference type="EMBL" id="NDW43542.1"/>
    </source>
</evidence>
<proteinExistence type="predicted"/>
<name>A0A6B2NHA5_9RHOB</name>
<feature type="transmembrane region" description="Helical" evidence="1">
    <location>
        <begin position="99"/>
        <end position="119"/>
    </location>
</feature>
<dbReference type="AlphaFoldDB" id="A0A6B2NHA5"/>
<feature type="transmembrane region" description="Helical" evidence="1">
    <location>
        <begin position="317"/>
        <end position="344"/>
    </location>
</feature>
<keyword evidence="1" id="KW-0812">Transmembrane</keyword>
<organism evidence="2">
    <name type="scientific">Ruegeria sp. PrR005</name>
    <dbReference type="NCBI Taxonomy" id="2706882"/>
    <lineage>
        <taxon>Bacteria</taxon>
        <taxon>Pseudomonadati</taxon>
        <taxon>Pseudomonadota</taxon>
        <taxon>Alphaproteobacteria</taxon>
        <taxon>Rhodobacterales</taxon>
        <taxon>Roseobacteraceae</taxon>
        <taxon>Ruegeria</taxon>
    </lineage>
</organism>
<protein>
    <recommendedName>
        <fullName evidence="3">O-antigen ligase family protein</fullName>
    </recommendedName>
</protein>
<feature type="transmembrane region" description="Helical" evidence="1">
    <location>
        <begin position="388"/>
        <end position="404"/>
    </location>
</feature>
<dbReference type="EMBL" id="JAAGOX010000002">
    <property type="protein sequence ID" value="NDW43542.1"/>
    <property type="molecule type" value="Genomic_DNA"/>
</dbReference>